<reference evidence="1" key="1">
    <citation type="submission" date="2016-10" db="EMBL/GenBank/DDBJ databases">
        <title>Sequence of Gallionella enrichment culture.</title>
        <authorList>
            <person name="Poehlein A."/>
            <person name="Muehling M."/>
            <person name="Daniel R."/>
        </authorList>
    </citation>
    <scope>NUCLEOTIDE SEQUENCE</scope>
</reference>
<name>A0A1J5S3C8_9ZZZZ</name>
<organism evidence="1">
    <name type="scientific">mine drainage metagenome</name>
    <dbReference type="NCBI Taxonomy" id="410659"/>
    <lineage>
        <taxon>unclassified sequences</taxon>
        <taxon>metagenomes</taxon>
        <taxon>ecological metagenomes</taxon>
    </lineage>
</organism>
<dbReference type="EMBL" id="MLJW01000178">
    <property type="protein sequence ID" value="OIQ94837.1"/>
    <property type="molecule type" value="Genomic_DNA"/>
</dbReference>
<accession>A0A1J5S3C8</accession>
<comment type="caution">
    <text evidence="1">The sequence shown here is derived from an EMBL/GenBank/DDBJ whole genome shotgun (WGS) entry which is preliminary data.</text>
</comment>
<sequence>MRQVLGLSIAFVLLVANGGCGGGGGSSPSAGGNVAAAATVSGRDDGGTPTGAATQATSLSHVFSPRSFWYQPIPANAPLNPKSSIYTQDLLDQIKNHYGTVNLNTTSFASPIYYVQTSGGSDAVTWVDGTPIYPVRKRVNVKFWDCQNKGRTPRDLVEQWRGVPIPAGATPANGSDSEMSIYDLSTHTLWEFWVTRRVDGEWQACWGGRVRDTMQNPGIFPHPYGATATGLPFIGGEISAEELARGQINHVIGIALVNAASWKEFSWPASRSDGYNPNDVPDRIPEGIRLRLDPSVNVDALNLTPVGRIIAKAAQKYGFVVWDKAGAVSLRMVNPASYELAGLPNPYPALFDNIASYDVLKGFPWDKMQFMPMNYGKP</sequence>
<gene>
    <name evidence="1" type="ORF">GALL_231920</name>
</gene>
<dbReference type="AlphaFoldDB" id="A0A1J5S3C8"/>
<evidence type="ECO:0000313" key="1">
    <source>
        <dbReference type="EMBL" id="OIQ94837.1"/>
    </source>
</evidence>
<evidence type="ECO:0008006" key="2">
    <source>
        <dbReference type="Google" id="ProtNLM"/>
    </source>
</evidence>
<proteinExistence type="predicted"/>
<protein>
    <recommendedName>
        <fullName evidence="2">DUF4124 domain-containing protein</fullName>
    </recommendedName>
</protein>